<evidence type="ECO:0000313" key="2">
    <source>
        <dbReference type="EMBL" id="QJA90189.1"/>
    </source>
</evidence>
<accession>A0A6H2A193</accession>
<evidence type="ECO:0000313" key="1">
    <source>
        <dbReference type="EMBL" id="QJA53421.1"/>
    </source>
</evidence>
<name>A0A6H2A193_9ZZZZ</name>
<gene>
    <name evidence="2" type="ORF">MM415B02428_0010</name>
    <name evidence="1" type="ORF">TM448A03507_0010</name>
    <name evidence="3" type="ORF">TM448B04466_0012</name>
</gene>
<evidence type="ECO:0000313" key="3">
    <source>
        <dbReference type="EMBL" id="QJI03367.1"/>
    </source>
</evidence>
<dbReference type="EMBL" id="MT142896">
    <property type="protein sequence ID" value="QJA90189.1"/>
    <property type="molecule type" value="Genomic_DNA"/>
</dbReference>
<dbReference type="EMBL" id="MT144420">
    <property type="protein sequence ID" value="QJA53421.1"/>
    <property type="molecule type" value="Genomic_DNA"/>
</dbReference>
<reference evidence="1" key="1">
    <citation type="submission" date="2020-03" db="EMBL/GenBank/DDBJ databases">
        <title>The deep terrestrial virosphere.</title>
        <authorList>
            <person name="Holmfeldt K."/>
            <person name="Nilsson E."/>
            <person name="Simone D."/>
            <person name="Lopez-Fernandez M."/>
            <person name="Wu X."/>
            <person name="de Brujin I."/>
            <person name="Lundin D."/>
            <person name="Andersson A."/>
            <person name="Bertilsson S."/>
            <person name="Dopson M."/>
        </authorList>
    </citation>
    <scope>NUCLEOTIDE SEQUENCE</scope>
    <source>
        <strain evidence="2">MM415B02428</strain>
        <strain evidence="1">TM448A03507</strain>
        <strain evidence="3">TM448B04466</strain>
    </source>
</reference>
<dbReference type="AlphaFoldDB" id="A0A6H2A193"/>
<proteinExistence type="predicted"/>
<protein>
    <submittedName>
        <fullName evidence="1">Uncharacterized protein</fullName>
    </submittedName>
</protein>
<sequence>MKNMDEKIDEAIAKTTPDLYIIGNVYRVEESTYDYGDVKDEGYNSMLTLPLLQFEGKRVEITVKVIE</sequence>
<organism evidence="1">
    <name type="scientific">viral metagenome</name>
    <dbReference type="NCBI Taxonomy" id="1070528"/>
    <lineage>
        <taxon>unclassified sequences</taxon>
        <taxon>metagenomes</taxon>
        <taxon>organismal metagenomes</taxon>
    </lineage>
</organism>
<dbReference type="EMBL" id="MT145081">
    <property type="protein sequence ID" value="QJI03367.1"/>
    <property type="molecule type" value="Genomic_DNA"/>
</dbReference>